<dbReference type="EMBL" id="LNXX01000033">
    <property type="protein sequence ID" value="KTC84313.1"/>
    <property type="molecule type" value="Genomic_DNA"/>
</dbReference>
<dbReference type="RefSeq" id="WP_058465048.1">
    <property type="nucleotide sequence ID" value="NZ_CAAAHQ010000044.1"/>
</dbReference>
<dbReference type="STRING" id="28085.Lcin_1876"/>
<reference evidence="3 5" key="2">
    <citation type="submission" date="2018-06" db="EMBL/GenBank/DDBJ databases">
        <authorList>
            <consortium name="Pathogen Informatics"/>
            <person name="Doyle S."/>
        </authorList>
    </citation>
    <scope>NUCLEOTIDE SEQUENCE [LARGE SCALE GENOMIC DNA]</scope>
    <source>
        <strain evidence="3 5">NCTC12438</strain>
    </source>
</reference>
<evidence type="ECO:0000313" key="2">
    <source>
        <dbReference type="EMBL" id="KTC84313.1"/>
    </source>
</evidence>
<dbReference type="Proteomes" id="UP000255316">
    <property type="component" value="Unassembled WGS sequence"/>
</dbReference>
<proteinExistence type="predicted"/>
<reference evidence="2 4" key="1">
    <citation type="submission" date="2015-11" db="EMBL/GenBank/DDBJ databases">
        <title>Genomic analysis of 38 Legionella species identifies large and diverse effector repertoires.</title>
        <authorList>
            <person name="Burstein D."/>
            <person name="Amaro F."/>
            <person name="Zusman T."/>
            <person name="Lifshitz Z."/>
            <person name="Cohen O."/>
            <person name="Gilbert J.A."/>
            <person name="Pupko T."/>
            <person name="Shuman H.A."/>
            <person name="Segal G."/>
        </authorList>
    </citation>
    <scope>NUCLEOTIDE SEQUENCE [LARGE SCALE GENOMIC DNA]</scope>
    <source>
        <strain evidence="2 4">CDC#72-OH-14</strain>
    </source>
</reference>
<keyword evidence="1" id="KW-0175">Coiled coil</keyword>
<feature type="coiled-coil region" evidence="1">
    <location>
        <begin position="871"/>
        <end position="902"/>
    </location>
</feature>
<dbReference type="EMBL" id="UGNX01000001">
    <property type="protein sequence ID" value="STX33988.1"/>
    <property type="molecule type" value="Genomic_DNA"/>
</dbReference>
<evidence type="ECO:0000313" key="4">
    <source>
        <dbReference type="Proteomes" id="UP000054854"/>
    </source>
</evidence>
<evidence type="ECO:0000256" key="1">
    <source>
        <dbReference type="SAM" id="Coils"/>
    </source>
</evidence>
<evidence type="ECO:0000313" key="5">
    <source>
        <dbReference type="Proteomes" id="UP000255316"/>
    </source>
</evidence>
<dbReference type="Proteomes" id="UP000054854">
    <property type="component" value="Unassembled WGS sequence"/>
</dbReference>
<dbReference type="AlphaFoldDB" id="A0A378IFH5"/>
<name>A0A378IFH5_9GAMM</name>
<dbReference type="OrthoDB" id="5653987at2"/>
<evidence type="ECO:0000313" key="3">
    <source>
        <dbReference type="EMBL" id="STX33988.1"/>
    </source>
</evidence>
<gene>
    <name evidence="2" type="ORF">Lcin_1876</name>
    <name evidence="3" type="ORF">NCTC12438_00577</name>
</gene>
<sequence>MSNKIISDKITVDDPLKSDIAKLFDYPNGPKTVQDIELQGDDEAKDAFVRFNAIIGNPALTKQDIVDELKKMKDDHMLLHIGRKSYNAEPDDEAIKLMANRLFAAVQYNRIFKLPLEDDESFLKEQLENEKEEVLKILMTKATAKDVTDLFEAVKDPKKDKEDIKKAMEALGLDHGDKESVDELFAEAQYNHLYAGAVEGSKLKAQLGKMINEVIEQLKHQDHVTKVADLIEAVQDQNKTKDEIKDAMKKLGLDHNNDDKVKELFAENQYKRILEAVKVSNPKLHEQLQARPKEVVDALVIANKDNQDEIDDLVKAVTNVGTDKPGIKIAMEKLGLKHDDPAKLNELFGENQYFRILGEVETTNPKLHEQLKEKPEDIKKALAGAADLAAVKLLVDAVQKKDKNKVDIQKAMEALGLQHNENAKVKELFAENQYARILGEALANSPILHKHLKDEGKEVIAALSNANVEDLAGINKLVEAVKNPATDKPGIKAAMKDLGLGEDDEIANELFAEAQYKRILELAKDDVELKKQLTDKKPAVLDKLKEMTKVEDVTALLNKLKDPATTKTQTLEKMEELGLGKNEEDAKKLFAENQYKLILKQLEKSNSKLLYAELKAKPEDVIKALVRANKEDSAGVQFLVDAATKTDSDRLTIRNAIGVLGLDPDKDKQIFAENQYNRILEKVKDSNPKLHAQLKDKDKRDAVIQALVNKDVADLAQVNQLIEAVTNKESKRELIKKAMEDLGLDHGNDDKVKELFGENQYNKLADQIKAHEHTNPKLYAYYNEPGKKAELITKLGQRNQPIPNHNLNQIIELLLSEPGKRMEQQQEFSKSIEKHAKKLKPIDDLDEIVHLYNPEFQAKARKDPQGMKDKYKELSRECAVMINQLELQLKELEAIKENLKTPHLKDNIDTTLQADLLLNEKTEKRLKEQLDFYRRVQDKIDSHILKAIDEAVKGSKKYIYDPNSVSSYNISREELARGARFQRKAGGNTLNITTPTEGTSSIRDFMLEEEKPTKDQVRCFDVAFTHTRDTGEKVGTAARFTYDPNPPGASGSSMLKGGEIVKSTPSKFEVLQFPRDPENKLTPEELQKAQIEFSMTMAIQILATLDKPPTKDRPLCINGFSGQQDEVAYLWTALAILGEKNPKMHFSPDALLVRGNSGFNPNAERGRLYGFANTSLKTTVFDAHSAVIDNKIQDLSKLTTKRFDSKAINKVEEGTEEATKEYKDKLKTGKVQTEIQNAEQRVEDKSLKI</sequence>
<accession>A0A378IFH5</accession>
<organism evidence="3 5">
    <name type="scientific">Legionella cincinnatiensis</name>
    <dbReference type="NCBI Taxonomy" id="28085"/>
    <lineage>
        <taxon>Bacteria</taxon>
        <taxon>Pseudomonadati</taxon>
        <taxon>Pseudomonadota</taxon>
        <taxon>Gammaproteobacteria</taxon>
        <taxon>Legionellales</taxon>
        <taxon>Legionellaceae</taxon>
        <taxon>Legionella</taxon>
    </lineage>
</organism>
<keyword evidence="4" id="KW-1185">Reference proteome</keyword>
<protein>
    <submittedName>
        <fullName evidence="3">Interaptin</fullName>
    </submittedName>
</protein>